<dbReference type="PANTHER" id="PTHR31065:SF39">
    <property type="entry name" value="PLATZ TRANSCRIPTION FACTOR FAMILY PROTEIN"/>
    <property type="match status" value="1"/>
</dbReference>
<comment type="caution">
    <text evidence="1">The sequence shown here is derived from an EMBL/GenBank/DDBJ whole genome shotgun (WGS) entry which is preliminary data.</text>
</comment>
<evidence type="ECO:0000313" key="1">
    <source>
        <dbReference type="EMBL" id="KAJ4835718.1"/>
    </source>
</evidence>
<dbReference type="PANTHER" id="PTHR31065">
    <property type="entry name" value="PLATZ TRANSCRIPTION FACTOR FAMILY PROTEIN"/>
    <property type="match status" value="1"/>
</dbReference>
<evidence type="ECO:0000313" key="2">
    <source>
        <dbReference type="Proteomes" id="UP001141552"/>
    </source>
</evidence>
<dbReference type="OrthoDB" id="1581759at2759"/>
<evidence type="ECO:0008006" key="3">
    <source>
        <dbReference type="Google" id="ProtNLM"/>
    </source>
</evidence>
<reference evidence="1" key="2">
    <citation type="journal article" date="2023" name="Plants (Basel)">
        <title>Annotation of the Turnera subulata (Passifloraceae) Draft Genome Reveals the S-Locus Evolved after the Divergence of Turneroideae from Passifloroideae in a Stepwise Manner.</title>
        <authorList>
            <person name="Henning P.M."/>
            <person name="Roalson E.H."/>
            <person name="Mir W."/>
            <person name="McCubbin A.G."/>
            <person name="Shore J.S."/>
        </authorList>
    </citation>
    <scope>NUCLEOTIDE SEQUENCE</scope>
    <source>
        <strain evidence="1">F60SS</strain>
    </source>
</reference>
<sequence length="152" mass="17892">MEQEQQQQQQQQLLNLLLETTFFETCEKHIAKYCNFLCRDCKGPAFCESCKNEHEGHGVLQMYKNLSHTGVRVDDIKDLVDISEIQTYRLNNHPTIYINERPQRKGKPLIRQGKRNSCEKCGRKMEIEDQNKSRRFCSIECKLDIKPDNLLS</sequence>
<dbReference type="Proteomes" id="UP001141552">
    <property type="component" value="Unassembled WGS sequence"/>
</dbReference>
<reference evidence="1" key="1">
    <citation type="submission" date="2022-02" db="EMBL/GenBank/DDBJ databases">
        <authorList>
            <person name="Henning P.M."/>
            <person name="McCubbin A.G."/>
            <person name="Shore J.S."/>
        </authorList>
    </citation>
    <scope>NUCLEOTIDE SEQUENCE</scope>
    <source>
        <strain evidence="1">F60SS</strain>
        <tissue evidence="1">Leaves</tissue>
    </source>
</reference>
<protein>
    <recommendedName>
        <fullName evidence="3">B box-type domain-containing protein</fullName>
    </recommendedName>
</protein>
<gene>
    <name evidence="1" type="ORF">Tsubulata_021726</name>
</gene>
<organism evidence="1 2">
    <name type="scientific">Turnera subulata</name>
    <dbReference type="NCBI Taxonomy" id="218843"/>
    <lineage>
        <taxon>Eukaryota</taxon>
        <taxon>Viridiplantae</taxon>
        <taxon>Streptophyta</taxon>
        <taxon>Embryophyta</taxon>
        <taxon>Tracheophyta</taxon>
        <taxon>Spermatophyta</taxon>
        <taxon>Magnoliopsida</taxon>
        <taxon>eudicotyledons</taxon>
        <taxon>Gunneridae</taxon>
        <taxon>Pentapetalae</taxon>
        <taxon>rosids</taxon>
        <taxon>fabids</taxon>
        <taxon>Malpighiales</taxon>
        <taxon>Passifloraceae</taxon>
        <taxon>Turnera</taxon>
    </lineage>
</organism>
<dbReference type="AlphaFoldDB" id="A0A9Q0FQH4"/>
<keyword evidence="2" id="KW-1185">Reference proteome</keyword>
<name>A0A9Q0FQH4_9ROSI</name>
<dbReference type="Pfam" id="PF04640">
    <property type="entry name" value="PLATZ"/>
    <property type="match status" value="1"/>
</dbReference>
<proteinExistence type="predicted"/>
<accession>A0A9Q0FQH4</accession>
<dbReference type="EMBL" id="JAKUCV010004324">
    <property type="protein sequence ID" value="KAJ4835718.1"/>
    <property type="molecule type" value="Genomic_DNA"/>
</dbReference>
<dbReference type="InterPro" id="IPR006734">
    <property type="entry name" value="PLATZ"/>
</dbReference>